<evidence type="ECO:0000256" key="3">
    <source>
        <dbReference type="ARBA" id="ARBA00023274"/>
    </source>
</evidence>
<dbReference type="InterPro" id="IPR041988">
    <property type="entry name" value="Ribosomal_uL24_KOW"/>
</dbReference>
<dbReference type="InterPro" id="IPR005756">
    <property type="entry name" value="Ribosomal_uL24_euk/arc"/>
</dbReference>
<keyword evidence="2 6" id="KW-0689">Ribosomal protein</keyword>
<feature type="region of interest" description="Disordered" evidence="4">
    <location>
        <begin position="123"/>
        <end position="149"/>
    </location>
</feature>
<dbReference type="InterPro" id="IPR005825">
    <property type="entry name" value="Ribosomal_uL24_CS"/>
</dbReference>
<dbReference type="HAMAP" id="MF_01326_A">
    <property type="entry name" value="Ribosomal_uL24_A"/>
    <property type="match status" value="1"/>
</dbReference>
<protein>
    <submittedName>
        <fullName evidence="6">60S ribosomal protein L26</fullName>
    </submittedName>
</protein>
<dbReference type="CDD" id="cd06089">
    <property type="entry name" value="KOW_RPL26"/>
    <property type="match status" value="1"/>
</dbReference>
<reference evidence="6" key="1">
    <citation type="journal article" date="2015" name="Sci. Rep.">
        <title>Spliced leader RNA trans-splicing discovered in copepods.</title>
        <authorList>
            <person name="Yang F."/>
            <person name="Xu D."/>
            <person name="Zhuang Y."/>
            <person name="Yi X."/>
            <person name="Huang Y."/>
            <person name="Chen H."/>
            <person name="Lin S."/>
            <person name="Campbell D.A."/>
            <person name="Sturm N.R."/>
            <person name="Liu G."/>
            <person name="Zhang H."/>
        </authorList>
    </citation>
    <scope>NUCLEOTIDE SEQUENCE</scope>
</reference>
<dbReference type="InterPro" id="IPR014722">
    <property type="entry name" value="Rib_uL2_dom2"/>
</dbReference>
<dbReference type="AlphaFoldDB" id="A0A0U2T6P4"/>
<dbReference type="SUPFAM" id="SSF50104">
    <property type="entry name" value="Translation proteins SH3-like domain"/>
    <property type="match status" value="1"/>
</dbReference>
<dbReference type="Gene3D" id="2.30.30.30">
    <property type="match status" value="1"/>
</dbReference>
<dbReference type="SMART" id="SM00739">
    <property type="entry name" value="KOW"/>
    <property type="match status" value="1"/>
</dbReference>
<dbReference type="GO" id="GO:0006412">
    <property type="term" value="P:translation"/>
    <property type="evidence" value="ECO:0007669"/>
    <property type="project" value="InterPro"/>
</dbReference>
<evidence type="ECO:0000259" key="5">
    <source>
        <dbReference type="SMART" id="SM00739"/>
    </source>
</evidence>
<evidence type="ECO:0000256" key="4">
    <source>
        <dbReference type="SAM" id="MobiDB-lite"/>
    </source>
</evidence>
<evidence type="ECO:0000313" key="6">
    <source>
        <dbReference type="EMBL" id="ALS05137.1"/>
    </source>
</evidence>
<feature type="compositionally biased region" description="Basic and acidic residues" evidence="4">
    <location>
        <begin position="123"/>
        <end position="137"/>
    </location>
</feature>
<dbReference type="FunFam" id="2.30.30.30:FF:000009">
    <property type="entry name" value="60S ribosomal protein L26"/>
    <property type="match status" value="1"/>
</dbReference>
<proteinExistence type="evidence at transcript level"/>
<dbReference type="PANTHER" id="PTHR11143">
    <property type="entry name" value="60S RIBOSOMAL PROTEIN L26 FAMILY MEMBER"/>
    <property type="match status" value="1"/>
</dbReference>
<dbReference type="Pfam" id="PF00467">
    <property type="entry name" value="KOW"/>
    <property type="match status" value="1"/>
</dbReference>
<dbReference type="GO" id="GO:0003723">
    <property type="term" value="F:RNA binding"/>
    <property type="evidence" value="ECO:0007669"/>
    <property type="project" value="InterPro"/>
</dbReference>
<sequence length="149" mass="17112">MKLNKHVTSDRSKSRKRHFSAPSHIRRRLMFAPLSKELRTKYGVRSMPVRKDDEVQVVRGHYKGQQVGKIVQCYRKKFRVYIERIQREKANGAPVNVGIHPSKVVIVKLKMDKDRKNILDRRVKGRGEALGKDKGKYTEGSAATARGTS</sequence>
<name>A0A0U2T6P4_9MAXI</name>
<accession>A0A0U2T6P4</accession>
<dbReference type="PROSITE" id="PS01108">
    <property type="entry name" value="RIBOSOMAL_L24"/>
    <property type="match status" value="1"/>
</dbReference>
<dbReference type="NCBIfam" id="TIGR01080">
    <property type="entry name" value="rplX_A_E"/>
    <property type="match status" value="1"/>
</dbReference>
<feature type="region of interest" description="Disordered" evidence="4">
    <location>
        <begin position="1"/>
        <end position="20"/>
    </location>
</feature>
<feature type="domain" description="KOW" evidence="5">
    <location>
        <begin position="48"/>
        <end position="76"/>
    </location>
</feature>
<keyword evidence="3" id="KW-0687">Ribonucleoprotein</keyword>
<evidence type="ECO:0000256" key="1">
    <source>
        <dbReference type="ARBA" id="ARBA00010618"/>
    </source>
</evidence>
<dbReference type="EMBL" id="KT755303">
    <property type="protein sequence ID" value="ALS05137.1"/>
    <property type="molecule type" value="mRNA"/>
</dbReference>
<dbReference type="GO" id="GO:0003735">
    <property type="term" value="F:structural constituent of ribosome"/>
    <property type="evidence" value="ECO:0007669"/>
    <property type="project" value="InterPro"/>
</dbReference>
<comment type="similarity">
    <text evidence="1">Belongs to the universal ribosomal protein uL24 family.</text>
</comment>
<dbReference type="InterPro" id="IPR008991">
    <property type="entry name" value="Translation_prot_SH3-like_sf"/>
</dbReference>
<organism evidence="6">
    <name type="scientific">Paracalanus parvus</name>
    <dbReference type="NCBI Taxonomy" id="187406"/>
    <lineage>
        <taxon>Eukaryota</taxon>
        <taxon>Metazoa</taxon>
        <taxon>Ecdysozoa</taxon>
        <taxon>Arthropoda</taxon>
        <taxon>Crustacea</taxon>
        <taxon>Multicrustacea</taxon>
        <taxon>Hexanauplia</taxon>
        <taxon>Copepoda</taxon>
        <taxon>Calanoida</taxon>
        <taxon>Paracalanidae</taxon>
        <taxon>Paracalanus</taxon>
    </lineage>
</organism>
<evidence type="ECO:0000256" key="2">
    <source>
        <dbReference type="ARBA" id="ARBA00022980"/>
    </source>
</evidence>
<dbReference type="GO" id="GO:0015934">
    <property type="term" value="C:large ribosomal subunit"/>
    <property type="evidence" value="ECO:0007669"/>
    <property type="project" value="InterPro"/>
</dbReference>
<dbReference type="InterPro" id="IPR005824">
    <property type="entry name" value="KOW"/>
</dbReference>
<dbReference type="Pfam" id="PF16906">
    <property type="entry name" value="Ribosomal_L26"/>
    <property type="match status" value="1"/>
</dbReference>